<dbReference type="Gramene" id="LPERR07G11020.3">
    <property type="protein sequence ID" value="LPERR07G11020.3"/>
    <property type="gene ID" value="LPERR07G11020"/>
</dbReference>
<reference evidence="5" key="3">
    <citation type="submission" date="2015-04" db="UniProtKB">
        <authorList>
            <consortium name="EnsemblPlants"/>
        </authorList>
    </citation>
    <scope>IDENTIFICATION</scope>
</reference>
<dbReference type="PANTHER" id="PTHR16193">
    <property type="entry name" value="TETRATRICOPEPTIDE REPEAT PROTEIN 27"/>
    <property type="match status" value="1"/>
</dbReference>
<evidence type="ECO:0000256" key="1">
    <source>
        <dbReference type="ARBA" id="ARBA00022737"/>
    </source>
</evidence>
<dbReference type="eggNOG" id="KOG1128">
    <property type="taxonomic scope" value="Eukaryota"/>
</dbReference>
<name>A0A0D9WYG8_9ORYZ</name>
<evidence type="ECO:0000256" key="2">
    <source>
        <dbReference type="ARBA" id="ARBA00022803"/>
    </source>
</evidence>
<feature type="compositionally biased region" description="Polar residues" evidence="4">
    <location>
        <begin position="756"/>
        <end position="773"/>
    </location>
</feature>
<dbReference type="Gene3D" id="1.25.40.10">
    <property type="entry name" value="Tetratricopeptide repeat domain"/>
    <property type="match status" value="1"/>
</dbReference>
<dbReference type="InterPro" id="IPR011990">
    <property type="entry name" value="TPR-like_helical_dom_sf"/>
</dbReference>
<dbReference type="HOGENOM" id="CLU_004905_1_0_1"/>
<feature type="repeat" description="TPR" evidence="3">
    <location>
        <begin position="623"/>
        <end position="656"/>
    </location>
</feature>
<dbReference type="InterPro" id="IPR019734">
    <property type="entry name" value="TPR_rpt"/>
</dbReference>
<keyword evidence="2 3" id="KW-0802">TPR repeat</keyword>
<organism evidence="5 6">
    <name type="scientific">Leersia perrieri</name>
    <dbReference type="NCBI Taxonomy" id="77586"/>
    <lineage>
        <taxon>Eukaryota</taxon>
        <taxon>Viridiplantae</taxon>
        <taxon>Streptophyta</taxon>
        <taxon>Embryophyta</taxon>
        <taxon>Tracheophyta</taxon>
        <taxon>Spermatophyta</taxon>
        <taxon>Magnoliopsida</taxon>
        <taxon>Liliopsida</taxon>
        <taxon>Poales</taxon>
        <taxon>Poaceae</taxon>
        <taxon>BOP clade</taxon>
        <taxon>Oryzoideae</taxon>
        <taxon>Oryzeae</taxon>
        <taxon>Oryzinae</taxon>
        <taxon>Leersia</taxon>
    </lineage>
</organism>
<evidence type="ECO:0000256" key="3">
    <source>
        <dbReference type="PROSITE-ProRule" id="PRU00339"/>
    </source>
</evidence>
<reference evidence="6" key="2">
    <citation type="submission" date="2013-12" db="EMBL/GenBank/DDBJ databases">
        <authorList>
            <person name="Yu Y."/>
            <person name="Lee S."/>
            <person name="de Baynast K."/>
            <person name="Wissotski M."/>
            <person name="Liu L."/>
            <person name="Talag J."/>
            <person name="Goicoechea J."/>
            <person name="Angelova A."/>
            <person name="Jetty R."/>
            <person name="Kudrna D."/>
            <person name="Golser W."/>
            <person name="Rivera L."/>
            <person name="Zhang J."/>
            <person name="Wing R."/>
        </authorList>
    </citation>
    <scope>NUCLEOTIDE SEQUENCE</scope>
</reference>
<evidence type="ECO:0000256" key="4">
    <source>
        <dbReference type="SAM" id="MobiDB-lite"/>
    </source>
</evidence>
<dbReference type="EnsemblPlants" id="LPERR07G11020.3">
    <property type="protein sequence ID" value="LPERR07G11020.3"/>
    <property type="gene ID" value="LPERR07G11020"/>
</dbReference>
<dbReference type="Proteomes" id="UP000032180">
    <property type="component" value="Chromosome 7"/>
</dbReference>
<sequence>MAASPDPPGPTFLREVELRLLRCTLPSPPSPAAPPSAAASPPLRHHPLGAVAASAVAAVEAGEYAAALATAAPHFLPHVASDAPLSAERFYDALAAAAEEFLRGDGEEVGEGFECRCAVVLSAAVAALLAFMQQNVTGPPVKYSPFPFWTSSLDERWFSNLESEWDAWASARLTSIGSHVHGKFSLMQFIVFAELMLTCVKSLNPTDCCTVSWWLFRLSMVQQNIVDELSSALFDQVQEYKNKTLVRFGDLENVSSYWAPLLFDGEGSYFVSAACLEAGIAEYKYCRIDQSRLHLDSAQEACGLHLSLTGILGFRTIYQVDAKSQMVLVANTSRPASGEGKAREPPGTQDDAVALKNARSSVPSESDEVSDILRMPRLVENENVSGNENPKDLCKKTVLTAVQQAAILAECLHVSRRSRHDEMSGWDMAPYIESIDYQEETYFVVRSLCDILRIRWESTRNRTKQRALLMMQNLVEDVGNDFPVAAQRAKLVFGVQVPTLPALRKEYGELLISCGIVGEALDIFKDLELWDNLIYCYRLLGKVADATSLINARISVTPNDPRLWCSLGDVTNNDDHYKKALEVSNNKSARALRSLARSAYNRNDFHASKMLWESALALNSLFPDGWFAYGTVAWKDKDLQKAVDAFSRSVQIDPENGEAWNNIACLHMIRGKSQAAVQAFKEAVKFKCFLTNNKTITFRRNSWEVWDNYSKVLLDTGSIQQTLEAVKMVLNLSSNKRFNVDLLEKVMVMLEEQPTHVSNAQGAESVSSTSDATQETRKSNQLLDIIGDILQQIVRSGGSNSEIWGLFARWHKAKGNLIACSEALLKQVRSLQGSGLWHDESKFTKYAQASLQLCKVYMEISSSTGSRKELFSAEMHLKSSLKQNAGSNRGRWEDEGDQLLVAPMTCWTGLVEPFDSHLESRSPRQNIPEFPLKK</sequence>
<proteinExistence type="predicted"/>
<protein>
    <submittedName>
        <fullName evidence="5">Uncharacterized protein</fullName>
    </submittedName>
</protein>
<dbReference type="PROSITE" id="PS50005">
    <property type="entry name" value="TPR"/>
    <property type="match status" value="1"/>
</dbReference>
<keyword evidence="6" id="KW-1185">Reference proteome</keyword>
<dbReference type="InterPro" id="IPR044244">
    <property type="entry name" value="TTC27/Emw1"/>
</dbReference>
<evidence type="ECO:0000313" key="5">
    <source>
        <dbReference type="EnsemblPlants" id="LPERR07G11020.3"/>
    </source>
</evidence>
<dbReference type="STRING" id="77586.A0A0D9WYG8"/>
<dbReference type="SMART" id="SM00028">
    <property type="entry name" value="TPR"/>
    <property type="match status" value="4"/>
</dbReference>
<dbReference type="AlphaFoldDB" id="A0A0D9WYG8"/>
<reference evidence="5 6" key="1">
    <citation type="submission" date="2012-08" db="EMBL/GenBank/DDBJ databases">
        <title>Oryza genome evolution.</title>
        <authorList>
            <person name="Wing R.A."/>
        </authorList>
    </citation>
    <scope>NUCLEOTIDE SEQUENCE</scope>
</reference>
<dbReference type="SUPFAM" id="SSF48452">
    <property type="entry name" value="TPR-like"/>
    <property type="match status" value="2"/>
</dbReference>
<dbReference type="PANTHER" id="PTHR16193:SF0">
    <property type="entry name" value="TETRATRICOPEPTIDE REPEAT PROTEIN 27"/>
    <property type="match status" value="1"/>
</dbReference>
<accession>A0A0D9WYG8</accession>
<dbReference type="Pfam" id="PF13432">
    <property type="entry name" value="TPR_16"/>
    <property type="match status" value="1"/>
</dbReference>
<dbReference type="Pfam" id="PF13181">
    <property type="entry name" value="TPR_8"/>
    <property type="match status" value="1"/>
</dbReference>
<keyword evidence="1" id="KW-0677">Repeat</keyword>
<evidence type="ECO:0000313" key="6">
    <source>
        <dbReference type="Proteomes" id="UP000032180"/>
    </source>
</evidence>
<feature type="region of interest" description="Disordered" evidence="4">
    <location>
        <begin position="756"/>
        <end position="775"/>
    </location>
</feature>